<keyword evidence="1" id="KW-0812">Transmembrane</keyword>
<dbReference type="AlphaFoldDB" id="A0AA40K8Q2"/>
<dbReference type="Proteomes" id="UP001172155">
    <property type="component" value="Unassembled WGS sequence"/>
</dbReference>
<evidence type="ECO:0000313" key="3">
    <source>
        <dbReference type="Proteomes" id="UP001172155"/>
    </source>
</evidence>
<keyword evidence="1" id="KW-1133">Transmembrane helix</keyword>
<sequence length="142" mass="16375">ICPDALLLKHINRYFYNLVDTGVRLKIAWLVERRQLNLECPNDRRCDLGCNLRFCRGSRVKLLMQRRGEHIECESRPGLGCPTYGTAVCPQARKLNTRLKRWSRVRFSIEVWGLLLAIVLLLLGGCLMYYTPFFTGLVAGFV</sequence>
<keyword evidence="3" id="KW-1185">Reference proteome</keyword>
<name>A0AA40K8Q2_9PEZI</name>
<keyword evidence="1" id="KW-0472">Membrane</keyword>
<feature type="non-terminal residue" evidence="2">
    <location>
        <position position="142"/>
    </location>
</feature>
<gene>
    <name evidence="2" type="ORF">B0T18DRAFT_323333</name>
</gene>
<organism evidence="2 3">
    <name type="scientific">Schizothecium vesticola</name>
    <dbReference type="NCBI Taxonomy" id="314040"/>
    <lineage>
        <taxon>Eukaryota</taxon>
        <taxon>Fungi</taxon>
        <taxon>Dikarya</taxon>
        <taxon>Ascomycota</taxon>
        <taxon>Pezizomycotina</taxon>
        <taxon>Sordariomycetes</taxon>
        <taxon>Sordariomycetidae</taxon>
        <taxon>Sordariales</taxon>
        <taxon>Schizotheciaceae</taxon>
        <taxon>Schizothecium</taxon>
    </lineage>
</organism>
<dbReference type="EMBL" id="JAUKUD010000003">
    <property type="protein sequence ID" value="KAK0750178.1"/>
    <property type="molecule type" value="Genomic_DNA"/>
</dbReference>
<evidence type="ECO:0000313" key="2">
    <source>
        <dbReference type="EMBL" id="KAK0750178.1"/>
    </source>
</evidence>
<evidence type="ECO:0000256" key="1">
    <source>
        <dbReference type="SAM" id="Phobius"/>
    </source>
</evidence>
<reference evidence="2" key="1">
    <citation type="submission" date="2023-06" db="EMBL/GenBank/DDBJ databases">
        <title>Genome-scale phylogeny and comparative genomics of the fungal order Sordariales.</title>
        <authorList>
            <consortium name="Lawrence Berkeley National Laboratory"/>
            <person name="Hensen N."/>
            <person name="Bonometti L."/>
            <person name="Westerberg I."/>
            <person name="Brannstrom I.O."/>
            <person name="Guillou S."/>
            <person name="Cros-Aarteil S."/>
            <person name="Calhoun S."/>
            <person name="Haridas S."/>
            <person name="Kuo A."/>
            <person name="Mondo S."/>
            <person name="Pangilinan J."/>
            <person name="Riley R."/>
            <person name="LaButti K."/>
            <person name="Andreopoulos B."/>
            <person name="Lipzen A."/>
            <person name="Chen C."/>
            <person name="Yanf M."/>
            <person name="Daum C."/>
            <person name="Ng V."/>
            <person name="Clum A."/>
            <person name="Steindorff A."/>
            <person name="Ohm R."/>
            <person name="Martin F."/>
            <person name="Silar P."/>
            <person name="Natvig D."/>
            <person name="Lalanne C."/>
            <person name="Gautier V."/>
            <person name="Ament-velasquez S.L."/>
            <person name="Kruys A."/>
            <person name="Hutchinson M.I."/>
            <person name="Powell A.J."/>
            <person name="Barry K."/>
            <person name="Miller A.N."/>
            <person name="Grigoriev I.V."/>
            <person name="Debuchy R."/>
            <person name="Gladieux P."/>
            <person name="Thoren M.H."/>
            <person name="Johannesson H."/>
        </authorList>
    </citation>
    <scope>NUCLEOTIDE SEQUENCE</scope>
    <source>
        <strain evidence="2">SMH3187-1</strain>
    </source>
</reference>
<comment type="caution">
    <text evidence="2">The sequence shown here is derived from an EMBL/GenBank/DDBJ whole genome shotgun (WGS) entry which is preliminary data.</text>
</comment>
<feature type="transmembrane region" description="Helical" evidence="1">
    <location>
        <begin position="107"/>
        <end position="130"/>
    </location>
</feature>
<protein>
    <submittedName>
        <fullName evidence="2">Uncharacterized protein</fullName>
    </submittedName>
</protein>
<accession>A0AA40K8Q2</accession>
<proteinExistence type="predicted"/>